<gene>
    <name evidence="3" type="ORF">DBV39_00305</name>
</gene>
<dbReference type="KEGG" id="boz:DBV39_00305"/>
<dbReference type="Pfam" id="PF13670">
    <property type="entry name" value="PepSY_2"/>
    <property type="match status" value="1"/>
</dbReference>
<keyword evidence="1" id="KW-0732">Signal</keyword>
<dbReference type="InterPro" id="IPR025711">
    <property type="entry name" value="PepSY"/>
</dbReference>
<dbReference type="EMBL" id="CP028901">
    <property type="protein sequence ID" value="AWB32408.1"/>
    <property type="molecule type" value="Genomic_DNA"/>
</dbReference>
<organism evidence="3 4">
    <name type="scientific">Orrella marina</name>
    <dbReference type="NCBI Taxonomy" id="2163011"/>
    <lineage>
        <taxon>Bacteria</taxon>
        <taxon>Pseudomonadati</taxon>
        <taxon>Pseudomonadota</taxon>
        <taxon>Betaproteobacteria</taxon>
        <taxon>Burkholderiales</taxon>
        <taxon>Alcaligenaceae</taxon>
        <taxon>Orrella</taxon>
    </lineage>
</organism>
<dbReference type="Proteomes" id="UP000244571">
    <property type="component" value="Chromosome"/>
</dbReference>
<feature type="chain" id="PRO_5015308931" description="PepSY domain-containing protein" evidence="1">
    <location>
        <begin position="44"/>
        <end position="129"/>
    </location>
</feature>
<sequence length="129" mass="14433">MSVNLESRSFKMRKLNAKSMIKSLSAVAMTGAVLGAAFLPAQAQNAVSGEFQRARTVTVAQADGTPQWLSMNRIIDRIEAAGYTDIREVERERGGYEAEVRDDQGRKVKLYLDPRTGEIINSRTRDRRD</sequence>
<evidence type="ECO:0000313" key="3">
    <source>
        <dbReference type="EMBL" id="AWB32408.1"/>
    </source>
</evidence>
<name>A0A2R4XF37_9BURK</name>
<evidence type="ECO:0000256" key="1">
    <source>
        <dbReference type="SAM" id="SignalP"/>
    </source>
</evidence>
<reference evidence="3 4" key="1">
    <citation type="submission" date="2018-04" db="EMBL/GenBank/DDBJ databases">
        <title>Bordetella sp. HZ20 isolated from seawater.</title>
        <authorList>
            <person name="Sun C."/>
        </authorList>
    </citation>
    <scope>NUCLEOTIDE SEQUENCE [LARGE SCALE GENOMIC DNA]</scope>
    <source>
        <strain evidence="3 4">HZ20</strain>
    </source>
</reference>
<evidence type="ECO:0000313" key="4">
    <source>
        <dbReference type="Proteomes" id="UP000244571"/>
    </source>
</evidence>
<protein>
    <recommendedName>
        <fullName evidence="2">PepSY domain-containing protein</fullName>
    </recommendedName>
</protein>
<feature type="signal peptide" evidence="1">
    <location>
        <begin position="1"/>
        <end position="43"/>
    </location>
</feature>
<keyword evidence="4" id="KW-1185">Reference proteome</keyword>
<feature type="domain" description="PepSY" evidence="2">
    <location>
        <begin position="60"/>
        <end position="122"/>
    </location>
</feature>
<evidence type="ECO:0000259" key="2">
    <source>
        <dbReference type="Pfam" id="PF13670"/>
    </source>
</evidence>
<accession>A0A2R4XF37</accession>
<dbReference type="AlphaFoldDB" id="A0A2R4XF37"/>
<proteinExistence type="predicted"/>